<evidence type="ECO:0000259" key="4">
    <source>
        <dbReference type="PROSITE" id="PS51464"/>
    </source>
</evidence>
<dbReference type="EMBL" id="JACHMG010000001">
    <property type="protein sequence ID" value="MBB4688781.1"/>
    <property type="molecule type" value="Genomic_DNA"/>
</dbReference>
<dbReference type="PANTHER" id="PTHR10937">
    <property type="entry name" value="GLUCOSAMINE--FRUCTOSE-6-PHOSPHATE AMINOTRANSFERASE, ISOMERIZING"/>
    <property type="match status" value="1"/>
</dbReference>
<name>A0A840J110_9PSEU</name>
<dbReference type="Proteomes" id="UP000581769">
    <property type="component" value="Unassembled WGS sequence"/>
</dbReference>
<dbReference type="EC" id="2.6.1.16" evidence="2"/>
<keyword evidence="5" id="KW-0808">Transferase</keyword>
<dbReference type="RefSeq" id="WP_184783417.1">
    <property type="nucleotide sequence ID" value="NZ_JACHMG010000001.1"/>
</dbReference>
<feature type="domain" description="SIS" evidence="4">
    <location>
        <begin position="207"/>
        <end position="344"/>
    </location>
</feature>
<protein>
    <recommendedName>
        <fullName evidence="3">Glutamine--fructose-6-phosphate aminotransferase [isomerizing]</fullName>
        <ecNumber evidence="2">2.6.1.16</ecNumber>
    </recommendedName>
</protein>
<dbReference type="GO" id="GO:0006487">
    <property type="term" value="P:protein N-linked glycosylation"/>
    <property type="evidence" value="ECO:0007669"/>
    <property type="project" value="TreeGrafter"/>
</dbReference>
<dbReference type="Gene3D" id="3.40.50.10490">
    <property type="entry name" value="Glucose-6-phosphate isomerase like protein, domain 1"/>
    <property type="match status" value="2"/>
</dbReference>
<evidence type="ECO:0000313" key="5">
    <source>
        <dbReference type="EMBL" id="MBB4688781.1"/>
    </source>
</evidence>
<dbReference type="PANTHER" id="PTHR10937:SF0">
    <property type="entry name" value="GLUTAMINE--FRUCTOSE-6-PHOSPHATE TRANSAMINASE (ISOMERIZING)"/>
    <property type="match status" value="1"/>
</dbReference>
<dbReference type="AlphaFoldDB" id="A0A840J110"/>
<organism evidence="5 6">
    <name type="scientific">Amycolatopsis jiangsuensis</name>
    <dbReference type="NCBI Taxonomy" id="1181879"/>
    <lineage>
        <taxon>Bacteria</taxon>
        <taxon>Bacillati</taxon>
        <taxon>Actinomycetota</taxon>
        <taxon>Actinomycetes</taxon>
        <taxon>Pseudonocardiales</taxon>
        <taxon>Pseudonocardiaceae</taxon>
        <taxon>Amycolatopsis</taxon>
    </lineage>
</organism>
<sequence>MKPEVLVRQADRLGDDLRARAGESIARATELTAAGAFAGIGRVVLVGNGDSHHAAHAAALAFVKFAGVACEPLPAQRFADYPGPGMGRGTLVVGISASGGSPMVVEAIRRARELGAVTVAVTGRPGSALTDAAEHPFVATLPGLEPSPGVRTHQLSLLLLLALAIGIGTRRAVLSTVEQQRLAGELGALADLVEETAALARPVCARIAAEVANAPLRIFLGTGPSHGSALHAAAKIVESAGLPSLGQDTEEWWHVERFCRPADLPVFVLAQPGTAHRRAVALAARARQRGRRLRFVGEAGEYGAPDVPIAGPVRAEFAPLVYGVFAPYLAADVAAELGHEPFLADLSG</sequence>
<dbReference type="SUPFAM" id="SSF53697">
    <property type="entry name" value="SIS domain"/>
    <property type="match status" value="1"/>
</dbReference>
<evidence type="ECO:0000313" key="6">
    <source>
        <dbReference type="Proteomes" id="UP000581769"/>
    </source>
</evidence>
<proteinExistence type="predicted"/>
<keyword evidence="5" id="KW-0032">Aminotransferase</keyword>
<comment type="caution">
    <text evidence="5">The sequence shown here is derived from an EMBL/GenBank/DDBJ whole genome shotgun (WGS) entry which is preliminary data.</text>
</comment>
<comment type="catalytic activity">
    <reaction evidence="1">
        <text>D-fructose 6-phosphate + L-glutamine = D-glucosamine 6-phosphate + L-glutamate</text>
        <dbReference type="Rhea" id="RHEA:13237"/>
        <dbReference type="ChEBI" id="CHEBI:29985"/>
        <dbReference type="ChEBI" id="CHEBI:58359"/>
        <dbReference type="ChEBI" id="CHEBI:58725"/>
        <dbReference type="ChEBI" id="CHEBI:61527"/>
        <dbReference type="EC" id="2.6.1.16"/>
    </reaction>
</comment>
<keyword evidence="6" id="KW-1185">Reference proteome</keyword>
<dbReference type="InterPro" id="IPR046348">
    <property type="entry name" value="SIS_dom_sf"/>
</dbReference>
<dbReference type="GO" id="GO:0097367">
    <property type="term" value="F:carbohydrate derivative binding"/>
    <property type="evidence" value="ECO:0007669"/>
    <property type="project" value="InterPro"/>
</dbReference>
<dbReference type="Pfam" id="PF01380">
    <property type="entry name" value="SIS"/>
    <property type="match status" value="1"/>
</dbReference>
<dbReference type="InterPro" id="IPR001347">
    <property type="entry name" value="SIS_dom"/>
</dbReference>
<dbReference type="PROSITE" id="PS51464">
    <property type="entry name" value="SIS"/>
    <property type="match status" value="2"/>
</dbReference>
<dbReference type="GO" id="GO:0006047">
    <property type="term" value="P:UDP-N-acetylglucosamine metabolic process"/>
    <property type="evidence" value="ECO:0007669"/>
    <property type="project" value="TreeGrafter"/>
</dbReference>
<evidence type="ECO:0000256" key="1">
    <source>
        <dbReference type="ARBA" id="ARBA00001031"/>
    </source>
</evidence>
<dbReference type="GO" id="GO:0006002">
    <property type="term" value="P:fructose 6-phosphate metabolic process"/>
    <property type="evidence" value="ECO:0007669"/>
    <property type="project" value="TreeGrafter"/>
</dbReference>
<dbReference type="GO" id="GO:0004360">
    <property type="term" value="F:glutamine-fructose-6-phosphate transaminase (isomerizing) activity"/>
    <property type="evidence" value="ECO:0007669"/>
    <property type="project" value="UniProtKB-EC"/>
</dbReference>
<evidence type="ECO:0000256" key="2">
    <source>
        <dbReference type="ARBA" id="ARBA00012916"/>
    </source>
</evidence>
<gene>
    <name evidence="5" type="ORF">BJY18_006266</name>
</gene>
<feature type="domain" description="SIS" evidence="4">
    <location>
        <begin position="33"/>
        <end position="173"/>
    </location>
</feature>
<accession>A0A840J110</accession>
<reference evidence="5 6" key="1">
    <citation type="submission" date="2020-08" db="EMBL/GenBank/DDBJ databases">
        <title>Sequencing the genomes of 1000 actinobacteria strains.</title>
        <authorList>
            <person name="Klenk H.-P."/>
        </authorList>
    </citation>
    <scope>NUCLEOTIDE SEQUENCE [LARGE SCALE GENOMIC DNA]</scope>
    <source>
        <strain evidence="5 6">DSM 45859</strain>
    </source>
</reference>
<evidence type="ECO:0000256" key="3">
    <source>
        <dbReference type="ARBA" id="ARBA00016090"/>
    </source>
</evidence>